<reference evidence="6" key="1">
    <citation type="journal article" date="2016" name="Sci. Rep.">
        <title>Novel highly divergent reassortant bat rotaviruses in Cameroon, without evidence of zoonosis.</title>
        <authorList>
            <person name="Yinda C.K."/>
            <person name="Zeller M."/>
            <person name="Conceicao-Neto N."/>
            <person name="Maes P."/>
            <person name="Deboutte W."/>
            <person name="Beller L."/>
            <person name="Heylen E."/>
            <person name="Ghogomu S.M."/>
            <person name="Van Ranst M."/>
            <person name="Matthijnssens J."/>
        </authorList>
    </citation>
    <scope>NUCLEOTIDE SEQUENCE</scope>
</reference>
<evidence type="ECO:0000313" key="6">
    <source>
        <dbReference type="EMBL" id="AQP31139.1"/>
    </source>
</evidence>
<feature type="domain" description="Dicistrovirus capsid-polyprotein C-terminal" evidence="5">
    <location>
        <begin position="837"/>
        <end position="1042"/>
    </location>
</feature>
<dbReference type="InterPro" id="IPR029053">
    <property type="entry name" value="Viral_coat"/>
</dbReference>
<protein>
    <submittedName>
        <fullName evidence="6">Structural polyprotein</fullName>
    </submittedName>
</protein>
<organism evidence="6">
    <name type="scientific">Bat cripavirus</name>
    <dbReference type="NCBI Taxonomy" id="1958779"/>
    <lineage>
        <taxon>Viruses</taxon>
        <taxon>Riboviria</taxon>
        <taxon>Orthornavirae</taxon>
        <taxon>Pisuviricota</taxon>
        <taxon>Pisoniviricetes</taxon>
        <taxon>Picornavirales</taxon>
        <taxon>Dicistroviridae</taxon>
        <taxon>Cripavirus</taxon>
    </lineage>
</organism>
<comment type="subcellular location">
    <subcellularLocation>
        <location evidence="1">Virion</location>
    </subcellularLocation>
</comment>
<feature type="domain" description="Picornavirus capsid" evidence="4">
    <location>
        <begin position="376"/>
        <end position="456"/>
    </location>
</feature>
<evidence type="ECO:0000259" key="5">
    <source>
        <dbReference type="Pfam" id="PF08762"/>
    </source>
</evidence>
<dbReference type="Pfam" id="PF08762">
    <property type="entry name" value="CRPV_capsid"/>
    <property type="match status" value="1"/>
</dbReference>
<evidence type="ECO:0000256" key="3">
    <source>
        <dbReference type="ARBA" id="ARBA00022844"/>
    </source>
</evidence>
<accession>A0A1S5VYU0</accession>
<proteinExistence type="predicted"/>
<evidence type="ECO:0000259" key="4">
    <source>
        <dbReference type="Pfam" id="PF00073"/>
    </source>
</evidence>
<dbReference type="GO" id="GO:0019028">
    <property type="term" value="C:viral capsid"/>
    <property type="evidence" value="ECO:0007669"/>
    <property type="project" value="UniProtKB-KW"/>
</dbReference>
<dbReference type="InterPro" id="IPR014872">
    <property type="entry name" value="Dicistrovirus_capsid-polyPr_C"/>
</dbReference>
<dbReference type="GO" id="GO:0005198">
    <property type="term" value="F:structural molecule activity"/>
    <property type="evidence" value="ECO:0007669"/>
    <property type="project" value="InterPro"/>
</dbReference>
<evidence type="ECO:0000256" key="1">
    <source>
        <dbReference type="ARBA" id="ARBA00004328"/>
    </source>
</evidence>
<sequence length="1185" mass="130772">MPLQDTMQHTDAMMHSVISFLKRPQLVHSFMFASDQARPTDLLNNGAPFLVPQTMFSPMLRAKLDGFTSFRATAVFKLQVNAQPFQCGRLLMAAIPMPGLLGVRKDWILKTTTTTQCVNHVQMDIAKQTEVELRVPFVSPFNSYNLINGNYDWAQLVVQVYSPLRQGGDQQQVQCLLWGHFEDIVLGAPTSATMFELPAKQQSAPREQKPGLVNVARAKEATTSLSPLAASIKGAGNNFIKSGSKVVNGVTDALAGIAGMFGWSKPIPNIPGMSVVLRSQENFTNCDYMDHSHSLSLCKLANVDNYNGLVGSNLDEMSFDFIKKIPQYVGNFQFTNSDAYGASLWQSAVAPTYPTPWSYSLKPAGATELTAFKQPTCLTYAIAPFAYWTGSLVYTFRFVKTDFHSGRVEISFHPFRSKNINITDGRHSYVYRVILDLRENSEASVTIPYISQQPWKKIAVSYDPYKEVDFDANLAIATGMIQVRALTPLMVSNAVASSNIECLIEVRAGDDFQVQCPTSSPFYPYDILDEVTAKQQSGQVIIQIEPPTPKQQSGSTHSLVFSNYAGGTNPKQITGLQPSELTKMVYEIQYVTQQKGFAKPDAARSDLIELQIDGLDQAFYLRYNQFWGGGDGAWRSNGVAIINSIGNATLTCTVTNLNSTPNIYYWINFNYSLIPVSETSPPVIPNPLPVMVKNEVDVSVVQSKGNNRAVLVDVGHAPETPLNVRVIETPNNPIDVNITQSIPLTLTIGDSVLPVDIRNQPIEVKGGGGGGPGGSVTIDPDSLPLWVTPYGPDATQQSGAMVVPGTAETRTRAIEGYTPPSITGSDSDINRADVSRYTSGEVFNSFRQLTRRFTWCLVNDIPALKNFRGRITGLIRPPTLCTGKIPTYDGQYVLWDTSTESQVIPSSLSYVAGMYAFYRGGMRVKTFIHPMATSAYSLMSMAYRYLNNAGPNDQKDNYQSSFEPVGFELPGKAIGEFQLPYYSPCLLSVPWVHELESSQFDQPQMEYTLSTTNHSRPEKFCLAVAGADDFDCQMFIGPPPVFLNDIHTIMTVGTTAVRIINAPEYNYSPTQIYIKSPQTAGQVDPTTVIPVSLSAFTITDLRPAPKPKGQVTFLSPEIQRQRDALADVREELAGSRTKRALTRQDAMYDLPLHFTRSEEIHLSHDSDDEVDFSSIARRDRGRVGI</sequence>
<dbReference type="SUPFAM" id="SSF88633">
    <property type="entry name" value="Positive stranded ssRNA viruses"/>
    <property type="match status" value="3"/>
</dbReference>
<keyword evidence="2" id="KW-0167">Capsid protein</keyword>
<feature type="domain" description="Picornavirus capsid" evidence="4">
    <location>
        <begin position="14"/>
        <end position="165"/>
    </location>
</feature>
<dbReference type="Pfam" id="PF00073">
    <property type="entry name" value="Rhv"/>
    <property type="match status" value="2"/>
</dbReference>
<dbReference type="InterPro" id="IPR033703">
    <property type="entry name" value="Rhv-like"/>
</dbReference>
<dbReference type="Gene3D" id="2.60.120.20">
    <property type="match status" value="3"/>
</dbReference>
<keyword evidence="3" id="KW-0946">Virion</keyword>
<evidence type="ECO:0000256" key="2">
    <source>
        <dbReference type="ARBA" id="ARBA00022561"/>
    </source>
</evidence>
<name>A0A1S5VYU0_9VIRU</name>
<dbReference type="EMBL" id="KX644942">
    <property type="protein sequence ID" value="AQP31139.1"/>
    <property type="molecule type" value="Genomic_RNA"/>
</dbReference>
<dbReference type="InterPro" id="IPR001676">
    <property type="entry name" value="Picornavirus_capsid"/>
</dbReference>
<dbReference type="CDD" id="cd00205">
    <property type="entry name" value="rhv_like"/>
    <property type="match status" value="2"/>
</dbReference>